<name>A0ABD2BI87_VESMC</name>
<dbReference type="EMBL" id="JAYRBN010000075">
    <property type="protein sequence ID" value="KAL2732458.1"/>
    <property type="molecule type" value="Genomic_DNA"/>
</dbReference>
<reference evidence="2 3" key="1">
    <citation type="journal article" date="2024" name="Ann. Entomol. Soc. Am.">
        <title>Genomic analyses of the southern and eastern yellowjacket wasps (Hymenoptera: Vespidae) reveal evolutionary signatures of social life.</title>
        <authorList>
            <person name="Catto M.A."/>
            <person name="Caine P.B."/>
            <person name="Orr S.E."/>
            <person name="Hunt B.G."/>
            <person name="Goodisman M.A.D."/>
        </authorList>
    </citation>
    <scope>NUCLEOTIDE SEQUENCE [LARGE SCALE GENOMIC DNA]</scope>
    <source>
        <strain evidence="2">232</strain>
        <tissue evidence="2">Head and thorax</tissue>
    </source>
</reference>
<gene>
    <name evidence="2" type="ORF">V1477_014699</name>
</gene>
<organism evidence="2 3">
    <name type="scientific">Vespula maculifrons</name>
    <name type="common">Eastern yellow jacket</name>
    <name type="synonym">Wasp</name>
    <dbReference type="NCBI Taxonomy" id="7453"/>
    <lineage>
        <taxon>Eukaryota</taxon>
        <taxon>Metazoa</taxon>
        <taxon>Ecdysozoa</taxon>
        <taxon>Arthropoda</taxon>
        <taxon>Hexapoda</taxon>
        <taxon>Insecta</taxon>
        <taxon>Pterygota</taxon>
        <taxon>Neoptera</taxon>
        <taxon>Endopterygota</taxon>
        <taxon>Hymenoptera</taxon>
        <taxon>Apocrita</taxon>
        <taxon>Aculeata</taxon>
        <taxon>Vespoidea</taxon>
        <taxon>Vespidae</taxon>
        <taxon>Vespinae</taxon>
        <taxon>Vespula</taxon>
    </lineage>
</organism>
<sequence length="161" mass="17412">MEMKGEERKKKKRRRERKKEEEEKKKKNVPRNARRVLELEDLDEAFSNEVVGSSNGRGQADEVVPVTTAAAAAAAAADTAGTATSGGTANAGAGAGGCRTFDNRAFGSAFRVQRDVGTFEGGIGYIVNFRIPEGVLNVTALTQTHVVHYVDLIHFLDTFDI</sequence>
<evidence type="ECO:0000313" key="2">
    <source>
        <dbReference type="EMBL" id="KAL2732458.1"/>
    </source>
</evidence>
<proteinExistence type="predicted"/>
<feature type="region of interest" description="Disordered" evidence="1">
    <location>
        <begin position="1"/>
        <end position="34"/>
    </location>
</feature>
<dbReference type="AlphaFoldDB" id="A0ABD2BI87"/>
<accession>A0ABD2BI87</accession>
<keyword evidence="3" id="KW-1185">Reference proteome</keyword>
<evidence type="ECO:0000256" key="1">
    <source>
        <dbReference type="SAM" id="MobiDB-lite"/>
    </source>
</evidence>
<protein>
    <submittedName>
        <fullName evidence="2">Uncharacterized protein</fullName>
    </submittedName>
</protein>
<evidence type="ECO:0000313" key="3">
    <source>
        <dbReference type="Proteomes" id="UP001607303"/>
    </source>
</evidence>
<comment type="caution">
    <text evidence="2">The sequence shown here is derived from an EMBL/GenBank/DDBJ whole genome shotgun (WGS) entry which is preliminary data.</text>
</comment>
<dbReference type="Proteomes" id="UP001607303">
    <property type="component" value="Unassembled WGS sequence"/>
</dbReference>